<dbReference type="RefSeq" id="WP_078981194.1">
    <property type="nucleotide sequence ID" value="NZ_MWQN01000003.1"/>
</dbReference>
<dbReference type="SUPFAM" id="SSF52833">
    <property type="entry name" value="Thioredoxin-like"/>
    <property type="match status" value="1"/>
</dbReference>
<comment type="caution">
    <text evidence="2">The sequence shown here is derived from an EMBL/GenBank/DDBJ whole genome shotgun (WGS) entry which is preliminary data.</text>
</comment>
<dbReference type="AlphaFoldDB" id="A0A1T3NML8"/>
<protein>
    <submittedName>
        <fullName evidence="2">DsbA family protein</fullName>
    </submittedName>
</protein>
<dbReference type="EMBL" id="MWQN01000003">
    <property type="protein sequence ID" value="OPC78099.1"/>
    <property type="molecule type" value="Genomic_DNA"/>
</dbReference>
<dbReference type="Proteomes" id="UP000190037">
    <property type="component" value="Unassembled WGS sequence"/>
</dbReference>
<accession>A0A1T3NML8</accession>
<dbReference type="PANTHER" id="PTHR13887:SF54">
    <property type="entry name" value="DSBA FAMILY PROTEIN"/>
    <property type="match status" value="1"/>
</dbReference>
<dbReference type="Gene3D" id="3.40.30.10">
    <property type="entry name" value="Glutaredoxin"/>
    <property type="match status" value="1"/>
</dbReference>
<dbReference type="PANTHER" id="PTHR13887">
    <property type="entry name" value="GLUTATHIONE S-TRANSFERASE KAPPA"/>
    <property type="match status" value="1"/>
</dbReference>
<gene>
    <name evidence="2" type="ORF">B4N89_38515</name>
</gene>
<name>A0A1T3NML8_9ACTN</name>
<reference evidence="2 3" key="1">
    <citation type="submission" date="2017-03" db="EMBL/GenBank/DDBJ databases">
        <title>Draft genome sequence of Streptomyces scabrisporus NF3, endophyte isolated from Amphipterygium adstringens.</title>
        <authorList>
            <person name="Vazquez M."/>
            <person name="Ceapa C.D."/>
            <person name="Rodriguez Luna D."/>
            <person name="Sanchez Esquivel S."/>
        </authorList>
    </citation>
    <scope>NUCLEOTIDE SEQUENCE [LARGE SCALE GENOMIC DNA]</scope>
    <source>
        <strain evidence="2 3">NF3</strain>
    </source>
</reference>
<dbReference type="OrthoDB" id="9813770at2"/>
<organism evidence="2 3">
    <name type="scientific">Embleya scabrispora</name>
    <dbReference type="NCBI Taxonomy" id="159449"/>
    <lineage>
        <taxon>Bacteria</taxon>
        <taxon>Bacillati</taxon>
        <taxon>Actinomycetota</taxon>
        <taxon>Actinomycetes</taxon>
        <taxon>Kitasatosporales</taxon>
        <taxon>Streptomycetaceae</taxon>
        <taxon>Embleya</taxon>
    </lineage>
</organism>
<keyword evidence="3" id="KW-1185">Reference proteome</keyword>
<dbReference type="InterPro" id="IPR001853">
    <property type="entry name" value="DSBA-like_thioredoxin_dom"/>
</dbReference>
<evidence type="ECO:0000313" key="3">
    <source>
        <dbReference type="Proteomes" id="UP000190037"/>
    </source>
</evidence>
<evidence type="ECO:0000313" key="2">
    <source>
        <dbReference type="EMBL" id="OPC78099.1"/>
    </source>
</evidence>
<evidence type="ECO:0000259" key="1">
    <source>
        <dbReference type="Pfam" id="PF01323"/>
    </source>
</evidence>
<dbReference type="InterPro" id="IPR036249">
    <property type="entry name" value="Thioredoxin-like_sf"/>
</dbReference>
<feature type="domain" description="DSBA-like thioredoxin" evidence="1">
    <location>
        <begin position="4"/>
        <end position="199"/>
    </location>
</feature>
<proteinExistence type="predicted"/>
<dbReference type="Gene3D" id="1.10.472.60">
    <property type="entry name" value="putative protein disulfide isomerase domain"/>
    <property type="match status" value="1"/>
</dbReference>
<dbReference type="STRING" id="159449.B4N89_38515"/>
<dbReference type="GO" id="GO:0016491">
    <property type="term" value="F:oxidoreductase activity"/>
    <property type="evidence" value="ECO:0007669"/>
    <property type="project" value="InterPro"/>
</dbReference>
<sequence length="214" mass="22244">MKLVYVFDAYCGWSYGFAPTLAEVTARHPELPVEVVSGGLFTGPRAVPIREFGYVQGANARISEQTGVVFGPAYERLIADGSFVMDSAAAARGMAALRQAAPERAAALAGEVQAAFYRDGLSLSEPGTFLRVAAAAGLDTTRIGAALDAPASRHAAEADFRWAAESGVTAYPTLLVQNGERVAVLAVGRADPDSIDAALERFGAGRPGTTTAGH</sequence>
<dbReference type="Pfam" id="PF01323">
    <property type="entry name" value="DSBA"/>
    <property type="match status" value="1"/>
</dbReference>